<feature type="region of interest" description="Disordered" evidence="3">
    <location>
        <begin position="1"/>
        <end position="27"/>
    </location>
</feature>
<sequence>MRKLRRERPIPFNFHNPKTQSKLKPPTTLPIPSIETIVQQETAKMSNFSLKFLVALVVVAVLSGRESSAFAPVSTPSCALSTSSSSSSSALSMGLFDMFSKEAKEERERKKKAEIAEQERLQKEIIERRRNPKKMEEYEYKTQVRRELRMAGKDEEAVEVAKTLYDGAEEQTDLRGIAAKPTPDPRATMARLTRASAAAAAAAGAARRSNGRPVRASRGRTTGKQDPGSPPRSAPILAIVTPPSLPRKRKRKEPAPGSRSAARTTRKGGKSSSSAAAAAPAADAGASGLPPPTPGAALTRDEIREMVRSAIEKAWAAHPGGATRSLQTTTANTTIDGGGGGWCLVDALAHCSAASDGILAPLIREHGPPGVYLRRLAGTTQGGWTQAKATANEKADEAFRSLCRIVAGQQLAGAAATAIWKRLLGVVGATEESPSGLTPSSLLSLVADGTSNENAALLEARLQKPAGLSRAKARCVLSIARAFEEGDLGGLLSAEAGGDASATEETIRSRLLSVKGLGPWSVDMFLLFHRCSPDVLPLGDLAVRRGTAALWKLQAGGREAHGTERLRGLHEAFRPYRSISSWYMYKVADGEKEKRKRKPPGKRQRQQQQTQTKEAPTARPDVEEVMEHVQEDNELL</sequence>
<feature type="region of interest" description="Disordered" evidence="3">
    <location>
        <begin position="590"/>
        <end position="636"/>
    </location>
</feature>
<dbReference type="Proteomes" id="UP000291116">
    <property type="component" value="Unassembled WGS sequence"/>
</dbReference>
<feature type="compositionally biased region" description="Low complexity" evidence="3">
    <location>
        <begin position="270"/>
        <end position="288"/>
    </location>
</feature>
<dbReference type="InterPro" id="IPR003265">
    <property type="entry name" value="HhH-GPD_domain"/>
</dbReference>
<keyword evidence="6" id="KW-1185">Reference proteome</keyword>
<dbReference type="GO" id="GO:0005634">
    <property type="term" value="C:nucleus"/>
    <property type="evidence" value="ECO:0007669"/>
    <property type="project" value="TreeGrafter"/>
</dbReference>
<dbReference type="Gene3D" id="1.10.340.30">
    <property type="entry name" value="Hypothetical protein, domain 2"/>
    <property type="match status" value="1"/>
</dbReference>
<keyword evidence="1" id="KW-0227">DNA damage</keyword>
<proteinExistence type="predicted"/>
<dbReference type="SMART" id="SM00478">
    <property type="entry name" value="ENDO3c"/>
    <property type="match status" value="1"/>
</dbReference>
<dbReference type="EMBL" id="CAACVS010000192">
    <property type="protein sequence ID" value="VEU38870.1"/>
    <property type="molecule type" value="Genomic_DNA"/>
</dbReference>
<feature type="compositionally biased region" description="Low complexity" evidence="3">
    <location>
        <begin position="193"/>
        <end position="212"/>
    </location>
</feature>
<dbReference type="GO" id="GO:0043916">
    <property type="term" value="F:DNA-7-methylguanine glycosylase activity"/>
    <property type="evidence" value="ECO:0007669"/>
    <property type="project" value="TreeGrafter"/>
</dbReference>
<feature type="region of interest" description="Disordered" evidence="3">
    <location>
        <begin position="193"/>
        <end position="297"/>
    </location>
</feature>
<dbReference type="GO" id="GO:0032131">
    <property type="term" value="F:alkylated DNA binding"/>
    <property type="evidence" value="ECO:0007669"/>
    <property type="project" value="TreeGrafter"/>
</dbReference>
<evidence type="ECO:0000256" key="2">
    <source>
        <dbReference type="ARBA" id="ARBA00023204"/>
    </source>
</evidence>
<dbReference type="InterPro" id="IPR051912">
    <property type="entry name" value="Alkylbase_DNA_Glycosylase/TA"/>
</dbReference>
<feature type="compositionally biased region" description="Basic residues" evidence="3">
    <location>
        <begin position="594"/>
        <end position="605"/>
    </location>
</feature>
<dbReference type="PANTHER" id="PTHR43003:SF5">
    <property type="entry name" value="DNA-3-METHYLADENINE GLYCOSYLASE"/>
    <property type="match status" value="1"/>
</dbReference>
<dbReference type="GO" id="GO:0032993">
    <property type="term" value="C:protein-DNA complex"/>
    <property type="evidence" value="ECO:0007669"/>
    <property type="project" value="TreeGrafter"/>
</dbReference>
<evidence type="ECO:0000259" key="4">
    <source>
        <dbReference type="SMART" id="SM00478"/>
    </source>
</evidence>
<dbReference type="InterPro" id="IPR011257">
    <property type="entry name" value="DNA_glycosylase"/>
</dbReference>
<evidence type="ECO:0000313" key="5">
    <source>
        <dbReference type="EMBL" id="VEU38870.1"/>
    </source>
</evidence>
<dbReference type="GO" id="GO:0006285">
    <property type="term" value="P:base-excision repair, AP site formation"/>
    <property type="evidence" value="ECO:0007669"/>
    <property type="project" value="TreeGrafter"/>
</dbReference>
<reference evidence="5 6" key="1">
    <citation type="submission" date="2019-01" db="EMBL/GenBank/DDBJ databases">
        <authorList>
            <person name="Ferrante I. M."/>
        </authorList>
    </citation>
    <scope>NUCLEOTIDE SEQUENCE [LARGE SCALE GENOMIC DNA]</scope>
    <source>
        <strain evidence="5 6">B856</strain>
    </source>
</reference>
<dbReference type="PANTHER" id="PTHR43003">
    <property type="entry name" value="DNA-3-METHYLADENINE GLYCOSYLASE"/>
    <property type="match status" value="1"/>
</dbReference>
<gene>
    <name evidence="5" type="ORF">PSNMU_V1.4_AUG-EV-PASAV3_0057220</name>
</gene>
<name>A0A448ZA31_9STRA</name>
<keyword evidence="2" id="KW-0234">DNA repair</keyword>
<dbReference type="Gene3D" id="1.10.1670.40">
    <property type="match status" value="1"/>
</dbReference>
<evidence type="ECO:0000313" key="6">
    <source>
        <dbReference type="Proteomes" id="UP000291116"/>
    </source>
</evidence>
<evidence type="ECO:0000256" key="1">
    <source>
        <dbReference type="ARBA" id="ARBA00022763"/>
    </source>
</evidence>
<evidence type="ECO:0000256" key="3">
    <source>
        <dbReference type="SAM" id="MobiDB-lite"/>
    </source>
</evidence>
<accession>A0A448ZA31</accession>
<dbReference type="OrthoDB" id="415889at2759"/>
<feature type="domain" description="HhH-GPD" evidence="4">
    <location>
        <begin position="407"/>
        <end position="589"/>
    </location>
</feature>
<dbReference type="AlphaFoldDB" id="A0A448ZA31"/>
<dbReference type="GO" id="GO:0008725">
    <property type="term" value="F:DNA-3-methyladenine glycosylase activity"/>
    <property type="evidence" value="ECO:0007669"/>
    <property type="project" value="TreeGrafter"/>
</dbReference>
<dbReference type="GO" id="GO:0006307">
    <property type="term" value="P:DNA alkylation repair"/>
    <property type="evidence" value="ECO:0007669"/>
    <property type="project" value="TreeGrafter"/>
</dbReference>
<protein>
    <recommendedName>
        <fullName evidence="4">HhH-GPD domain-containing protein</fullName>
    </recommendedName>
</protein>
<feature type="compositionally biased region" description="Basic and acidic residues" evidence="3">
    <location>
        <begin position="620"/>
        <end position="636"/>
    </location>
</feature>
<organism evidence="5 6">
    <name type="scientific">Pseudo-nitzschia multistriata</name>
    <dbReference type="NCBI Taxonomy" id="183589"/>
    <lineage>
        <taxon>Eukaryota</taxon>
        <taxon>Sar</taxon>
        <taxon>Stramenopiles</taxon>
        <taxon>Ochrophyta</taxon>
        <taxon>Bacillariophyta</taxon>
        <taxon>Bacillariophyceae</taxon>
        <taxon>Bacillariophycidae</taxon>
        <taxon>Bacillariales</taxon>
        <taxon>Bacillariaceae</taxon>
        <taxon>Pseudo-nitzschia</taxon>
    </lineage>
</organism>
<dbReference type="SUPFAM" id="SSF48150">
    <property type="entry name" value="DNA-glycosylase"/>
    <property type="match status" value="1"/>
</dbReference>